<protein>
    <submittedName>
        <fullName evidence="2">Uncharacterized protein</fullName>
    </submittedName>
</protein>
<evidence type="ECO:0000313" key="3">
    <source>
        <dbReference type="Proteomes" id="UP000807115"/>
    </source>
</evidence>
<name>A0A921UI74_SORBI</name>
<proteinExistence type="predicted"/>
<reference evidence="2" key="2">
    <citation type="submission" date="2020-10" db="EMBL/GenBank/DDBJ databases">
        <authorList>
            <person name="Cooper E.A."/>
            <person name="Brenton Z.W."/>
            <person name="Flinn B.S."/>
            <person name="Jenkins J."/>
            <person name="Shu S."/>
            <person name="Flowers D."/>
            <person name="Luo F."/>
            <person name="Wang Y."/>
            <person name="Xia P."/>
            <person name="Barry K."/>
            <person name="Daum C."/>
            <person name="Lipzen A."/>
            <person name="Yoshinaga Y."/>
            <person name="Schmutz J."/>
            <person name="Saski C."/>
            <person name="Vermerris W."/>
            <person name="Kresovich S."/>
        </authorList>
    </citation>
    <scope>NUCLEOTIDE SEQUENCE</scope>
</reference>
<sequence length="83" mass="8517">MDPGGTQAARISGTLSEHASRCLPRWAGLSERGSGMPQLGSIYRGGEYSLRGSTSASVAHRGPHVVSMSSSGIPECVSTLQGS</sequence>
<accession>A0A921UI74</accession>
<dbReference type="Proteomes" id="UP000807115">
    <property type="component" value="Chromosome 4"/>
</dbReference>
<dbReference type="EMBL" id="CM027683">
    <property type="protein sequence ID" value="KAG0532992.1"/>
    <property type="molecule type" value="Genomic_DNA"/>
</dbReference>
<organism evidence="2 3">
    <name type="scientific">Sorghum bicolor</name>
    <name type="common">Sorghum</name>
    <name type="synonym">Sorghum vulgare</name>
    <dbReference type="NCBI Taxonomy" id="4558"/>
    <lineage>
        <taxon>Eukaryota</taxon>
        <taxon>Viridiplantae</taxon>
        <taxon>Streptophyta</taxon>
        <taxon>Embryophyta</taxon>
        <taxon>Tracheophyta</taxon>
        <taxon>Spermatophyta</taxon>
        <taxon>Magnoliopsida</taxon>
        <taxon>Liliopsida</taxon>
        <taxon>Poales</taxon>
        <taxon>Poaceae</taxon>
        <taxon>PACMAD clade</taxon>
        <taxon>Panicoideae</taxon>
        <taxon>Andropogonodae</taxon>
        <taxon>Andropogoneae</taxon>
        <taxon>Sorghinae</taxon>
        <taxon>Sorghum</taxon>
    </lineage>
</organism>
<feature type="compositionally biased region" description="Polar residues" evidence="1">
    <location>
        <begin position="67"/>
        <end position="83"/>
    </location>
</feature>
<feature type="region of interest" description="Disordered" evidence="1">
    <location>
        <begin position="61"/>
        <end position="83"/>
    </location>
</feature>
<dbReference type="AlphaFoldDB" id="A0A921UI74"/>
<gene>
    <name evidence="2" type="ORF">BDA96_04G153300</name>
</gene>
<evidence type="ECO:0000256" key="1">
    <source>
        <dbReference type="SAM" id="MobiDB-lite"/>
    </source>
</evidence>
<reference evidence="2" key="1">
    <citation type="journal article" date="2019" name="BMC Genomics">
        <title>A new reference genome for Sorghum bicolor reveals high levels of sequence similarity between sweet and grain genotypes: implications for the genetics of sugar metabolism.</title>
        <authorList>
            <person name="Cooper E.A."/>
            <person name="Brenton Z.W."/>
            <person name="Flinn B.S."/>
            <person name="Jenkins J."/>
            <person name="Shu S."/>
            <person name="Flowers D."/>
            <person name="Luo F."/>
            <person name="Wang Y."/>
            <person name="Xia P."/>
            <person name="Barry K."/>
            <person name="Daum C."/>
            <person name="Lipzen A."/>
            <person name="Yoshinaga Y."/>
            <person name="Schmutz J."/>
            <person name="Saski C."/>
            <person name="Vermerris W."/>
            <person name="Kresovich S."/>
        </authorList>
    </citation>
    <scope>NUCLEOTIDE SEQUENCE</scope>
</reference>
<comment type="caution">
    <text evidence="2">The sequence shown here is derived from an EMBL/GenBank/DDBJ whole genome shotgun (WGS) entry which is preliminary data.</text>
</comment>
<evidence type="ECO:0000313" key="2">
    <source>
        <dbReference type="EMBL" id="KAG0532992.1"/>
    </source>
</evidence>